<keyword evidence="7" id="KW-0013">ADP-ribosylation</keyword>
<dbReference type="Gene3D" id="1.20.142.10">
    <property type="entry name" value="Poly(ADP-ribose) polymerase, regulatory domain"/>
    <property type="match status" value="1"/>
</dbReference>
<dbReference type="GO" id="GO:0070212">
    <property type="term" value="P:protein poly-ADP-ribosylation"/>
    <property type="evidence" value="ECO:0007669"/>
    <property type="project" value="TreeGrafter"/>
</dbReference>
<dbReference type="SMART" id="SM01335">
    <property type="entry name" value="PADR1"/>
    <property type="match status" value="1"/>
</dbReference>
<evidence type="ECO:0000256" key="6">
    <source>
        <dbReference type="ARBA" id="ARBA00022737"/>
    </source>
</evidence>
<evidence type="ECO:0000256" key="11">
    <source>
        <dbReference type="ARBA" id="ARBA00023125"/>
    </source>
</evidence>
<dbReference type="Pfam" id="PF05406">
    <property type="entry name" value="WGR"/>
    <property type="match status" value="1"/>
</dbReference>
<evidence type="ECO:0000313" key="22">
    <source>
        <dbReference type="WBParaSite" id="Csp11.Scaffold627.g6887.t1"/>
    </source>
</evidence>
<dbReference type="FunFam" id="1.20.142.10:FF:000002">
    <property type="entry name" value="Poly [ADP-ribose] polymerase"/>
    <property type="match status" value="1"/>
</dbReference>
<evidence type="ECO:0000256" key="7">
    <source>
        <dbReference type="ARBA" id="ARBA00022765"/>
    </source>
</evidence>
<dbReference type="CDD" id="cd08001">
    <property type="entry name" value="WGR_PARP1_like"/>
    <property type="match status" value="1"/>
</dbReference>
<dbReference type="SMART" id="SM00773">
    <property type="entry name" value="WGR"/>
    <property type="match status" value="1"/>
</dbReference>
<keyword evidence="10 15" id="KW-0520">NAD</keyword>
<keyword evidence="8" id="KW-0863">Zinc-finger</keyword>
<keyword evidence="4" id="KW-0548">Nucleotidyltransferase</keyword>
<comment type="subcellular location">
    <subcellularLocation>
        <location evidence="1">Nucleus</location>
    </subcellularLocation>
</comment>
<dbReference type="PROSITE" id="PS52007">
    <property type="entry name" value="PADR1"/>
    <property type="match status" value="1"/>
</dbReference>
<dbReference type="WBParaSite" id="Csp11.Scaffold627.g6887.t1">
    <property type="protein sequence ID" value="Csp11.Scaffold627.g6887.t1"/>
    <property type="gene ID" value="Csp11.Scaffold627.g6887"/>
</dbReference>
<keyword evidence="2 15" id="KW-0328">Glycosyltransferase</keyword>
<feature type="domain" description="PARP alpha-helical" evidence="19">
    <location>
        <begin position="599"/>
        <end position="718"/>
    </location>
</feature>
<dbReference type="SUPFAM" id="SSF57716">
    <property type="entry name" value="Glucocorticoid receptor-like (DNA-binding domain)"/>
    <property type="match status" value="2"/>
</dbReference>
<keyword evidence="12" id="KW-0539">Nucleus</keyword>
<evidence type="ECO:0000256" key="16">
    <source>
        <dbReference type="SAM" id="MobiDB-lite"/>
    </source>
</evidence>
<organism evidence="21 22">
    <name type="scientific">Caenorhabditis tropicalis</name>
    <dbReference type="NCBI Taxonomy" id="1561998"/>
    <lineage>
        <taxon>Eukaryota</taxon>
        <taxon>Metazoa</taxon>
        <taxon>Ecdysozoa</taxon>
        <taxon>Nematoda</taxon>
        <taxon>Chromadorea</taxon>
        <taxon>Rhabditida</taxon>
        <taxon>Rhabditina</taxon>
        <taxon>Rhabditomorpha</taxon>
        <taxon>Rhabditoidea</taxon>
        <taxon>Rhabditidae</taxon>
        <taxon>Peloderinae</taxon>
        <taxon>Caenorhabditis</taxon>
    </lineage>
</organism>
<evidence type="ECO:0000256" key="15">
    <source>
        <dbReference type="RuleBase" id="RU362114"/>
    </source>
</evidence>
<dbReference type="GO" id="GO:0005730">
    <property type="term" value="C:nucleolus"/>
    <property type="evidence" value="ECO:0007669"/>
    <property type="project" value="TreeGrafter"/>
</dbReference>
<evidence type="ECO:0000259" key="20">
    <source>
        <dbReference type="PROSITE" id="PS51977"/>
    </source>
</evidence>
<feature type="domain" description="PARP-type" evidence="17">
    <location>
        <begin position="8"/>
        <end position="94"/>
    </location>
</feature>
<dbReference type="Pfam" id="PF00644">
    <property type="entry name" value="PARP"/>
    <property type="match status" value="1"/>
</dbReference>
<keyword evidence="11" id="KW-0238">DNA-binding</keyword>
<dbReference type="GO" id="GO:0003677">
    <property type="term" value="F:DNA binding"/>
    <property type="evidence" value="ECO:0007669"/>
    <property type="project" value="UniProtKB-KW"/>
</dbReference>
<dbReference type="InterPro" id="IPR012317">
    <property type="entry name" value="Poly(ADP-ribose)pol_cat_dom"/>
</dbReference>
<evidence type="ECO:0000259" key="19">
    <source>
        <dbReference type="PROSITE" id="PS51060"/>
    </source>
</evidence>
<evidence type="ECO:0000256" key="8">
    <source>
        <dbReference type="ARBA" id="ARBA00022771"/>
    </source>
</evidence>
<dbReference type="Gene3D" id="3.30.1740.10">
    <property type="entry name" value="Zinc finger, PARP-type"/>
    <property type="match status" value="2"/>
</dbReference>
<feature type="region of interest" description="Disordered" evidence="16">
    <location>
        <begin position="238"/>
        <end position="287"/>
    </location>
</feature>
<evidence type="ECO:0000256" key="1">
    <source>
        <dbReference type="ARBA" id="ARBA00004123"/>
    </source>
</evidence>
<keyword evidence="21" id="KW-1185">Reference proteome</keyword>
<dbReference type="CDD" id="cd01437">
    <property type="entry name" value="parp_like"/>
    <property type="match status" value="1"/>
</dbReference>
<keyword evidence="3 15" id="KW-0808">Transferase</keyword>
<keyword evidence="6" id="KW-0677">Repeat</keyword>
<keyword evidence="5" id="KW-0479">Metal-binding</keyword>
<dbReference type="GO" id="GO:0016779">
    <property type="term" value="F:nucleotidyltransferase activity"/>
    <property type="evidence" value="ECO:0007669"/>
    <property type="project" value="UniProtKB-KW"/>
</dbReference>
<feature type="domain" description="WGR" evidence="20">
    <location>
        <begin position="478"/>
        <end position="576"/>
    </location>
</feature>
<dbReference type="InterPro" id="IPR036616">
    <property type="entry name" value="Poly(ADP-ribose)pol_reg_dom_sf"/>
</dbReference>
<evidence type="ECO:0000256" key="12">
    <source>
        <dbReference type="ARBA" id="ARBA00023242"/>
    </source>
</evidence>
<evidence type="ECO:0000256" key="4">
    <source>
        <dbReference type="ARBA" id="ARBA00022695"/>
    </source>
</evidence>
<dbReference type="InterPro" id="IPR049296">
    <property type="entry name" value="PARP1-like_PADR1_N"/>
</dbReference>
<evidence type="ECO:0000259" key="18">
    <source>
        <dbReference type="PROSITE" id="PS51059"/>
    </source>
</evidence>
<dbReference type="PROSITE" id="PS51059">
    <property type="entry name" value="PARP_CATALYTIC"/>
    <property type="match status" value="1"/>
</dbReference>
<dbReference type="InterPro" id="IPR004102">
    <property type="entry name" value="Poly(ADP-ribose)pol_reg_dom"/>
</dbReference>
<dbReference type="SUPFAM" id="SSF56399">
    <property type="entry name" value="ADP-ribosylation"/>
    <property type="match status" value="1"/>
</dbReference>
<feature type="domain" description="PARP catalytic" evidence="18">
    <location>
        <begin position="730"/>
        <end position="933"/>
    </location>
</feature>
<keyword evidence="9" id="KW-0862">Zinc</keyword>
<dbReference type="PROSITE" id="PS00347">
    <property type="entry name" value="ZF_PARP_1"/>
    <property type="match status" value="1"/>
</dbReference>
<dbReference type="Gene3D" id="3.90.228.10">
    <property type="match status" value="1"/>
</dbReference>
<dbReference type="SUPFAM" id="SSF142921">
    <property type="entry name" value="WGR domain-like"/>
    <property type="match status" value="1"/>
</dbReference>
<dbReference type="GO" id="GO:0008270">
    <property type="term" value="F:zinc ion binding"/>
    <property type="evidence" value="ECO:0007669"/>
    <property type="project" value="UniProtKB-KW"/>
</dbReference>
<reference evidence="22" key="1">
    <citation type="submission" date="2016-11" db="UniProtKB">
        <authorList>
            <consortium name="WormBaseParasite"/>
        </authorList>
    </citation>
    <scope>IDENTIFICATION</scope>
</reference>
<dbReference type="Pfam" id="PF21728">
    <property type="entry name" value="PADR1_N"/>
    <property type="match status" value="1"/>
</dbReference>
<dbReference type="InterPro" id="IPR036957">
    <property type="entry name" value="Znf_PARP_sf"/>
</dbReference>
<dbReference type="PROSITE" id="PS51060">
    <property type="entry name" value="PARP_ALPHA_HD"/>
    <property type="match status" value="1"/>
</dbReference>
<dbReference type="InterPro" id="IPR036930">
    <property type="entry name" value="WGR_dom_sf"/>
</dbReference>
<dbReference type="GO" id="GO:0006302">
    <property type="term" value="P:double-strand break repair"/>
    <property type="evidence" value="ECO:0007669"/>
    <property type="project" value="TreeGrafter"/>
</dbReference>
<comment type="similarity">
    <text evidence="13">Belongs to the ARTD/PARP family.</text>
</comment>
<sequence length="933" mass="106781">MANVPLPYSIEYAKSARSTCKKCKNSIPAEKLRMSINHPATFFDGNIDSWYHYECFWRKLVRGQDQINISSIRGVDWIRWEDQEDLRDRIQKFKESLPALPLRALLKELYLHEVKLEKSATNRGKCAKCTTNFQKGEIKVIYKSKSIHFKCHIIDFDKISGKLEDIPGWSEVDDNWKVAVAKDFDEIMMTKQKEEPKQPEKEDNAFNQASLEMFPSSSAKNETVSSSSFTPVENVLEHAKKSSAEDEGSSSFVGKRRAAPDEIIEIDEEEKTKKSQSSNEKDDSKQTDELCNNLQIFNSMSLADRLVVLKENGQDVPEGHDQNTQIVERLSDYALFGCPIHCVKCFNGTIVYNSSRRIYACAGYASEYTKCTYETKNPTRTPFILPKYLYEKYKLHKAVFNLMSERLYREGEDSEEIVKTDKRKSKGGVHGDQFVYAAEQIDFAQAGTINKLTDAKANTTHIIKNGTLVDAKFALAGQCHVFKNEVNGTIYQTTLSLTDLTQNKNSYYKIQLLKKDVSEHYYLFRSWGRVGTDVGDSTYNEYNKEDGIAKFEELFYEKTGNEWRYRKHFRKMPGRFNQVETDYSEIAELGEQDVVPGSKTRLPQPVKEVLMSIFDIENMKTALKSFEMDINKMPLGRLSRNQINQAFSVLNDISDLLIELPIRKEKLLDASNKFYTIIPHNFGMKVPEPIDSLHKVKVRKNNMLNALLDIKFAYDQICGDNPKRGIAGVDPVDANYEKLKCIMTPLQRDCEDWNNISEYLNNTQGSTHDMKVDLVDILKLDRADESTKFKKTIGNRRLLWHGSGKMNFAGILGQGLRIAPPEAPVSGYMFGKGVYFADMFSKSFFYCRANVREEAYLLLCDVALGEMTTCMQATTYSKKTLPKTSHSVKGIGRECPMESGNYVHPEGYIIPKGKVHFQLQGARNRDFFLLYNE</sequence>
<proteinExistence type="inferred from homology"/>
<comment type="catalytic activity">
    <reaction evidence="14">
        <text>NAD(+) + (ADP-D-ribosyl)n-acceptor = nicotinamide + (ADP-D-ribosyl)n+1-acceptor + H(+).</text>
        <dbReference type="EC" id="2.4.2.30"/>
    </reaction>
</comment>
<dbReference type="GO" id="GO:1990404">
    <property type="term" value="F:NAD+-protein mono-ADP-ribosyltransferase activity"/>
    <property type="evidence" value="ECO:0007669"/>
    <property type="project" value="TreeGrafter"/>
</dbReference>
<dbReference type="AlphaFoldDB" id="A0A1I7TKS1"/>
<dbReference type="EC" id="2.4.2.-" evidence="15"/>
<dbReference type="SMART" id="SM01336">
    <property type="entry name" value="zf-PARP"/>
    <property type="match status" value="2"/>
</dbReference>
<evidence type="ECO:0000256" key="14">
    <source>
        <dbReference type="ARBA" id="ARBA00033987"/>
    </source>
</evidence>
<evidence type="ECO:0000256" key="10">
    <source>
        <dbReference type="ARBA" id="ARBA00023027"/>
    </source>
</evidence>
<dbReference type="PANTHER" id="PTHR10459:SF60">
    <property type="entry name" value="POLY [ADP-RIBOSE] POLYMERASE 2"/>
    <property type="match status" value="1"/>
</dbReference>
<dbReference type="GO" id="GO:0003950">
    <property type="term" value="F:NAD+ poly-ADP-ribosyltransferase activity"/>
    <property type="evidence" value="ECO:0007669"/>
    <property type="project" value="UniProtKB-UniRule"/>
</dbReference>
<name>A0A1I7TKS1_9PELO</name>
<dbReference type="PANTHER" id="PTHR10459">
    <property type="entry name" value="DNA LIGASE"/>
    <property type="match status" value="1"/>
</dbReference>
<dbReference type="Pfam" id="PF00645">
    <property type="entry name" value="zf-PARP"/>
    <property type="match status" value="1"/>
</dbReference>
<dbReference type="PROSITE" id="PS51977">
    <property type="entry name" value="WGR"/>
    <property type="match status" value="1"/>
</dbReference>
<dbReference type="InterPro" id="IPR001510">
    <property type="entry name" value="Znf_PARP"/>
</dbReference>
<protein>
    <recommendedName>
        <fullName evidence="15">Poly [ADP-ribose] polymerase</fullName>
        <shortName evidence="15">PARP</shortName>
        <ecNumber evidence="15">2.4.2.-</ecNumber>
    </recommendedName>
</protein>
<evidence type="ECO:0000313" key="21">
    <source>
        <dbReference type="Proteomes" id="UP000095282"/>
    </source>
</evidence>
<dbReference type="PROSITE" id="PS50064">
    <property type="entry name" value="ZF_PARP_2"/>
    <property type="match status" value="1"/>
</dbReference>
<accession>A0A1I7TKS1</accession>
<dbReference type="Proteomes" id="UP000095282">
    <property type="component" value="Unplaced"/>
</dbReference>
<dbReference type="InterPro" id="IPR008893">
    <property type="entry name" value="WGR_domain"/>
</dbReference>
<evidence type="ECO:0000256" key="2">
    <source>
        <dbReference type="ARBA" id="ARBA00022676"/>
    </source>
</evidence>
<evidence type="ECO:0000256" key="13">
    <source>
        <dbReference type="ARBA" id="ARBA00024347"/>
    </source>
</evidence>
<dbReference type="STRING" id="1561998.A0A1I7TKS1"/>
<evidence type="ECO:0000256" key="3">
    <source>
        <dbReference type="ARBA" id="ARBA00022679"/>
    </source>
</evidence>
<evidence type="ECO:0000259" key="17">
    <source>
        <dbReference type="PROSITE" id="PS50064"/>
    </source>
</evidence>
<dbReference type="Gene3D" id="3.90.640.80">
    <property type="match status" value="1"/>
</dbReference>
<dbReference type="InterPro" id="IPR050800">
    <property type="entry name" value="ARTD/PARP"/>
</dbReference>
<dbReference type="InterPro" id="IPR012982">
    <property type="entry name" value="PARP1-like_PADR1_Zn_ribbon"/>
</dbReference>
<dbReference type="SUPFAM" id="SSF47587">
    <property type="entry name" value="Domain of poly(ADP-ribose) polymerase"/>
    <property type="match status" value="1"/>
</dbReference>
<evidence type="ECO:0000256" key="9">
    <source>
        <dbReference type="ARBA" id="ARBA00022833"/>
    </source>
</evidence>
<dbReference type="Pfam" id="PF08063">
    <property type="entry name" value="Zn_ribbon_PADR1"/>
    <property type="match status" value="1"/>
</dbReference>
<dbReference type="Pfam" id="PF02877">
    <property type="entry name" value="PARP_reg"/>
    <property type="match status" value="1"/>
</dbReference>
<evidence type="ECO:0000256" key="5">
    <source>
        <dbReference type="ARBA" id="ARBA00022723"/>
    </source>
</evidence>